<reference evidence="2 3" key="1">
    <citation type="submission" date="2019-10" db="EMBL/GenBank/DDBJ databases">
        <authorList>
            <consortium name="Melissa Lawson"/>
            <person name="O'neill I."/>
        </authorList>
    </citation>
    <scope>NUCLEOTIDE SEQUENCE [LARGE SCALE GENOMIC DNA]</scope>
    <source>
        <strain evidence="2">LH_24</strain>
    </source>
</reference>
<feature type="compositionally biased region" description="Low complexity" evidence="1">
    <location>
        <begin position="141"/>
        <end position="154"/>
    </location>
</feature>
<dbReference type="AlphaFoldDB" id="A0ABD7VRB7"/>
<organism evidence="2 3">
    <name type="scientific">Bifidobacterium breve</name>
    <dbReference type="NCBI Taxonomy" id="1685"/>
    <lineage>
        <taxon>Bacteria</taxon>
        <taxon>Bacillati</taxon>
        <taxon>Actinomycetota</taxon>
        <taxon>Actinomycetes</taxon>
        <taxon>Bifidobacteriales</taxon>
        <taxon>Bifidobacteriaceae</taxon>
        <taxon>Bifidobacterium</taxon>
    </lineage>
</organism>
<evidence type="ECO:0000256" key="1">
    <source>
        <dbReference type="SAM" id="MobiDB-lite"/>
    </source>
</evidence>
<sequence length="178" mass="18655">MLFSVGQHTIIAVFAMLSHETVGQHQHQSIDCSIVPTQEIRIVGIPPFLRLCHIRPQLWEWDNSQKSAYFSSCPTVFGFVAADSSPSARASPVFFVFTAPFDAASESGAPGTASSPATVAAPSLSECAFAADDSAGAAATSAAPYTGTAGAGATEDQGTKSQGMRWANTAKRNRMTKP</sequence>
<feature type="region of interest" description="Disordered" evidence="1">
    <location>
        <begin position="141"/>
        <end position="178"/>
    </location>
</feature>
<dbReference type="Proteomes" id="UP000494173">
    <property type="component" value="Unassembled WGS sequence"/>
</dbReference>
<name>A0ABD7VRB7_BIFBR</name>
<accession>A0ABD7VRB7</accession>
<evidence type="ECO:0000313" key="2">
    <source>
        <dbReference type="EMBL" id="VWQ18978.1"/>
    </source>
</evidence>
<evidence type="ECO:0000313" key="3">
    <source>
        <dbReference type="Proteomes" id="UP000494173"/>
    </source>
</evidence>
<protein>
    <submittedName>
        <fullName evidence="2">Uncharacterized protein</fullName>
    </submittedName>
</protein>
<comment type="caution">
    <text evidence="2">The sequence shown here is derived from an EMBL/GenBank/DDBJ whole genome shotgun (WGS) entry which is preliminary data.</text>
</comment>
<dbReference type="EMBL" id="CABWKB010000012">
    <property type="protein sequence ID" value="VWQ18978.1"/>
    <property type="molecule type" value="Genomic_DNA"/>
</dbReference>
<gene>
    <name evidence="2" type="ORF">BIFLH24_01032</name>
</gene>
<proteinExistence type="predicted"/>